<accession>A0A0F9IDS1</accession>
<gene>
    <name evidence="1" type="ORF">LCGC14_1593410</name>
</gene>
<evidence type="ECO:0000313" key="1">
    <source>
        <dbReference type="EMBL" id="KKM25592.1"/>
    </source>
</evidence>
<reference evidence="1" key="1">
    <citation type="journal article" date="2015" name="Nature">
        <title>Complex archaea that bridge the gap between prokaryotes and eukaryotes.</title>
        <authorList>
            <person name="Spang A."/>
            <person name="Saw J.H."/>
            <person name="Jorgensen S.L."/>
            <person name="Zaremba-Niedzwiedzka K."/>
            <person name="Martijn J."/>
            <person name="Lind A.E."/>
            <person name="van Eijk R."/>
            <person name="Schleper C."/>
            <person name="Guy L."/>
            <person name="Ettema T.J."/>
        </authorList>
    </citation>
    <scope>NUCLEOTIDE SEQUENCE</scope>
</reference>
<organism evidence="1">
    <name type="scientific">marine sediment metagenome</name>
    <dbReference type="NCBI Taxonomy" id="412755"/>
    <lineage>
        <taxon>unclassified sequences</taxon>
        <taxon>metagenomes</taxon>
        <taxon>ecological metagenomes</taxon>
    </lineage>
</organism>
<dbReference type="AlphaFoldDB" id="A0A0F9IDS1"/>
<comment type="caution">
    <text evidence="1">The sequence shown here is derived from an EMBL/GenBank/DDBJ whole genome shotgun (WGS) entry which is preliminary data.</text>
</comment>
<name>A0A0F9IDS1_9ZZZZ</name>
<sequence length="48" mass="5664">MTVGGMRYLALEKENAKLPLVTPHWIKVRFEFVKMCKELKIRSLDDLD</sequence>
<protein>
    <submittedName>
        <fullName evidence="1">Uncharacterized protein</fullName>
    </submittedName>
</protein>
<dbReference type="EMBL" id="LAZR01012685">
    <property type="protein sequence ID" value="KKM25592.1"/>
    <property type="molecule type" value="Genomic_DNA"/>
</dbReference>
<proteinExistence type="predicted"/>